<sequence>MASSKPEVQLVPWDFTSSEHVERLLEQRIACGWDSEAVEGWRSKQKSGAFNLQWIVISETDPERVARLLKHTSAYPSEITPIPDTALSYGGKTRTISSPQHFFIPVGHICLGPVSAHYDDVKEPFPEGSYWISNFYVSRALQSTGLRRAAMDTVESIATSEPLNATVLGLNAINRIDIEREVKYEALGVPIPPFSNQGWYERRGYVVYMDIPKAFSKTDSTGKSWSWDAVCLKKKII</sequence>
<organism evidence="1 2">
    <name type="scientific">Rhynchosporium agropyri</name>
    <dbReference type="NCBI Taxonomy" id="914238"/>
    <lineage>
        <taxon>Eukaryota</taxon>
        <taxon>Fungi</taxon>
        <taxon>Dikarya</taxon>
        <taxon>Ascomycota</taxon>
        <taxon>Pezizomycotina</taxon>
        <taxon>Leotiomycetes</taxon>
        <taxon>Helotiales</taxon>
        <taxon>Ploettnerulaceae</taxon>
        <taxon>Rhynchosporium</taxon>
    </lineage>
</organism>
<protein>
    <recommendedName>
        <fullName evidence="3">N-acetyltransferase domain-containing protein</fullName>
    </recommendedName>
</protein>
<dbReference type="EMBL" id="FJUX01000001">
    <property type="protein sequence ID" value="CZS88302.1"/>
    <property type="molecule type" value="Genomic_DNA"/>
</dbReference>
<dbReference type="SUPFAM" id="SSF55729">
    <property type="entry name" value="Acyl-CoA N-acyltransferases (Nat)"/>
    <property type="match status" value="1"/>
</dbReference>
<dbReference type="Proteomes" id="UP000178912">
    <property type="component" value="Unassembled WGS sequence"/>
</dbReference>
<evidence type="ECO:0000313" key="2">
    <source>
        <dbReference type="Proteomes" id="UP000178912"/>
    </source>
</evidence>
<dbReference type="Gene3D" id="3.40.630.30">
    <property type="match status" value="1"/>
</dbReference>
<dbReference type="InterPro" id="IPR016181">
    <property type="entry name" value="Acyl_CoA_acyltransferase"/>
</dbReference>
<evidence type="ECO:0008006" key="3">
    <source>
        <dbReference type="Google" id="ProtNLM"/>
    </source>
</evidence>
<gene>
    <name evidence="1" type="ORF">RAG0_00022</name>
</gene>
<accession>A0A1E1JRM2</accession>
<name>A0A1E1JRM2_9HELO</name>
<dbReference type="OrthoDB" id="2326446at2759"/>
<keyword evidence="2" id="KW-1185">Reference proteome</keyword>
<reference evidence="2" key="1">
    <citation type="submission" date="2016-03" db="EMBL/GenBank/DDBJ databases">
        <authorList>
            <person name="Guldener U."/>
        </authorList>
    </citation>
    <scope>NUCLEOTIDE SEQUENCE [LARGE SCALE GENOMIC DNA]</scope>
    <source>
        <strain evidence="2">04CH-RAC-A.6.1</strain>
    </source>
</reference>
<evidence type="ECO:0000313" key="1">
    <source>
        <dbReference type="EMBL" id="CZS88302.1"/>
    </source>
</evidence>
<dbReference type="AlphaFoldDB" id="A0A1E1JRM2"/>
<proteinExistence type="predicted"/>